<protein>
    <submittedName>
        <fullName evidence="1">GLTB</fullName>
    </submittedName>
</protein>
<reference evidence="1" key="2">
    <citation type="journal article" date="2015" name="Data Brief">
        <title>Shoot transcriptome of the giant reed, Arundo donax.</title>
        <authorList>
            <person name="Barrero R.A."/>
            <person name="Guerrero F.D."/>
            <person name="Moolhuijzen P."/>
            <person name="Goolsby J.A."/>
            <person name="Tidwell J."/>
            <person name="Bellgard S.E."/>
            <person name="Bellgard M.I."/>
        </authorList>
    </citation>
    <scope>NUCLEOTIDE SEQUENCE</scope>
    <source>
        <tissue evidence="1">Shoot tissue taken approximately 20 cm above the soil surface</tissue>
    </source>
</reference>
<evidence type="ECO:0000313" key="1">
    <source>
        <dbReference type="EMBL" id="JAD78154.1"/>
    </source>
</evidence>
<proteinExistence type="predicted"/>
<dbReference type="AlphaFoldDB" id="A0A0A9CPD8"/>
<dbReference type="EMBL" id="GBRH01219741">
    <property type="protein sequence ID" value="JAD78154.1"/>
    <property type="molecule type" value="Transcribed_RNA"/>
</dbReference>
<name>A0A0A9CPD8_ARUDO</name>
<organism evidence="1">
    <name type="scientific">Arundo donax</name>
    <name type="common">Giant reed</name>
    <name type="synonym">Donax arundinaceus</name>
    <dbReference type="NCBI Taxonomy" id="35708"/>
    <lineage>
        <taxon>Eukaryota</taxon>
        <taxon>Viridiplantae</taxon>
        <taxon>Streptophyta</taxon>
        <taxon>Embryophyta</taxon>
        <taxon>Tracheophyta</taxon>
        <taxon>Spermatophyta</taxon>
        <taxon>Magnoliopsida</taxon>
        <taxon>Liliopsida</taxon>
        <taxon>Poales</taxon>
        <taxon>Poaceae</taxon>
        <taxon>PACMAD clade</taxon>
        <taxon>Arundinoideae</taxon>
        <taxon>Arundineae</taxon>
        <taxon>Arundo</taxon>
    </lineage>
</organism>
<sequence>MECHRPYKMLVPFLVKPLIQLPSAHLHWNSQMPVDVSKLPHCP</sequence>
<accession>A0A0A9CPD8</accession>
<reference evidence="1" key="1">
    <citation type="submission" date="2014-09" db="EMBL/GenBank/DDBJ databases">
        <authorList>
            <person name="Magalhaes I.L.F."/>
            <person name="Oliveira U."/>
            <person name="Santos F.R."/>
            <person name="Vidigal T.H.D.A."/>
            <person name="Brescovit A.D."/>
            <person name="Santos A.J."/>
        </authorList>
    </citation>
    <scope>NUCLEOTIDE SEQUENCE</scope>
    <source>
        <tissue evidence="1">Shoot tissue taken approximately 20 cm above the soil surface</tissue>
    </source>
</reference>